<dbReference type="OrthoDB" id="2504896at2759"/>
<gene>
    <name evidence="9" type="ORF">D9758_002341</name>
</gene>
<protein>
    <submittedName>
        <fullName evidence="9">Uncharacterized protein</fullName>
    </submittedName>
</protein>
<feature type="compositionally biased region" description="Polar residues" evidence="8">
    <location>
        <begin position="1"/>
        <end position="10"/>
    </location>
</feature>
<feature type="region of interest" description="Disordered" evidence="8">
    <location>
        <begin position="1790"/>
        <end position="1907"/>
    </location>
</feature>
<keyword evidence="5" id="KW-0508">mRNA splicing</keyword>
<feature type="compositionally biased region" description="Low complexity" evidence="8">
    <location>
        <begin position="1525"/>
        <end position="1538"/>
    </location>
</feature>
<keyword evidence="7" id="KW-0175">Coiled coil</keyword>
<feature type="compositionally biased region" description="Basic and acidic residues" evidence="8">
    <location>
        <begin position="1539"/>
        <end position="1551"/>
    </location>
</feature>
<dbReference type="GO" id="GO:0008380">
    <property type="term" value="P:RNA splicing"/>
    <property type="evidence" value="ECO:0007669"/>
    <property type="project" value="UniProtKB-KW"/>
</dbReference>
<feature type="compositionally biased region" description="Low complexity" evidence="8">
    <location>
        <begin position="357"/>
        <end position="371"/>
    </location>
</feature>
<evidence type="ECO:0000256" key="3">
    <source>
        <dbReference type="ARBA" id="ARBA00022664"/>
    </source>
</evidence>
<reference evidence="9 10" key="1">
    <citation type="journal article" date="2020" name="ISME J.">
        <title>Uncovering the hidden diversity of litter-decomposition mechanisms in mushroom-forming fungi.</title>
        <authorList>
            <person name="Floudas D."/>
            <person name="Bentzer J."/>
            <person name="Ahren D."/>
            <person name="Johansson T."/>
            <person name="Persson P."/>
            <person name="Tunlid A."/>
        </authorList>
    </citation>
    <scope>NUCLEOTIDE SEQUENCE [LARGE SCALE GENOMIC DNA]</scope>
    <source>
        <strain evidence="9 10">CBS 291.85</strain>
    </source>
</reference>
<feature type="region of interest" description="Disordered" evidence="8">
    <location>
        <begin position="1655"/>
        <end position="1677"/>
    </location>
</feature>
<feature type="region of interest" description="Disordered" evidence="8">
    <location>
        <begin position="1067"/>
        <end position="1176"/>
    </location>
</feature>
<comment type="caution">
    <text evidence="9">The sequence shown here is derived from an EMBL/GenBank/DDBJ whole genome shotgun (WGS) entry which is preliminary data.</text>
</comment>
<feature type="region of interest" description="Disordered" evidence="8">
    <location>
        <begin position="872"/>
        <end position="907"/>
    </location>
</feature>
<evidence type="ECO:0000256" key="7">
    <source>
        <dbReference type="SAM" id="Coils"/>
    </source>
</evidence>
<feature type="region of interest" description="Disordered" evidence="8">
    <location>
        <begin position="1360"/>
        <end position="1383"/>
    </location>
</feature>
<feature type="compositionally biased region" description="Polar residues" evidence="8">
    <location>
        <begin position="1892"/>
        <end position="1901"/>
    </location>
</feature>
<feature type="compositionally biased region" description="Basic and acidic residues" evidence="8">
    <location>
        <begin position="873"/>
        <end position="904"/>
    </location>
</feature>
<dbReference type="PANTHER" id="PTHR13296:SF0">
    <property type="entry name" value="PRE-MRNA-SPLICING FACTOR SPF27"/>
    <property type="match status" value="1"/>
</dbReference>
<comment type="subcellular location">
    <subcellularLocation>
        <location evidence="1">Nucleus</location>
    </subcellularLocation>
</comment>
<feature type="region of interest" description="Disordered" evidence="8">
    <location>
        <begin position="1525"/>
        <end position="1587"/>
    </location>
</feature>
<keyword evidence="4" id="KW-0747">Spliceosome</keyword>
<feature type="compositionally biased region" description="Polar residues" evidence="8">
    <location>
        <begin position="303"/>
        <end position="319"/>
    </location>
</feature>
<evidence type="ECO:0000313" key="10">
    <source>
        <dbReference type="Proteomes" id="UP000559256"/>
    </source>
</evidence>
<feature type="region of interest" description="Disordered" evidence="8">
    <location>
        <begin position="78"/>
        <end position="99"/>
    </location>
</feature>
<feature type="region of interest" description="Disordered" evidence="8">
    <location>
        <begin position="1"/>
        <end position="26"/>
    </location>
</feature>
<feature type="compositionally biased region" description="Basic and acidic residues" evidence="8">
    <location>
        <begin position="693"/>
        <end position="702"/>
    </location>
</feature>
<feature type="compositionally biased region" description="Polar residues" evidence="8">
    <location>
        <begin position="1816"/>
        <end position="1832"/>
    </location>
</feature>
<feature type="compositionally biased region" description="Pro residues" evidence="8">
    <location>
        <begin position="1023"/>
        <end position="1032"/>
    </location>
</feature>
<keyword evidence="10" id="KW-1185">Reference proteome</keyword>
<dbReference type="Proteomes" id="UP000559256">
    <property type="component" value="Unassembled WGS sequence"/>
</dbReference>
<comment type="similarity">
    <text evidence="2">Belongs to the SPF27 family.</text>
</comment>
<feature type="compositionally biased region" description="Polar residues" evidence="8">
    <location>
        <begin position="1166"/>
        <end position="1176"/>
    </location>
</feature>
<dbReference type="GO" id="GO:0006397">
    <property type="term" value="P:mRNA processing"/>
    <property type="evidence" value="ECO:0007669"/>
    <property type="project" value="UniProtKB-KW"/>
</dbReference>
<feature type="compositionally biased region" description="Polar residues" evidence="8">
    <location>
        <begin position="628"/>
        <end position="639"/>
    </location>
</feature>
<dbReference type="PANTHER" id="PTHR13296">
    <property type="entry name" value="BCAS2 PROTEIN"/>
    <property type="match status" value="1"/>
</dbReference>
<dbReference type="EMBL" id="JAACJM010000015">
    <property type="protein sequence ID" value="KAF5368326.1"/>
    <property type="molecule type" value="Genomic_DNA"/>
</dbReference>
<feature type="compositionally biased region" description="Pro residues" evidence="8">
    <location>
        <begin position="1796"/>
        <end position="1807"/>
    </location>
</feature>
<feature type="region of interest" description="Disordered" evidence="8">
    <location>
        <begin position="923"/>
        <end position="1036"/>
    </location>
</feature>
<dbReference type="GO" id="GO:0071011">
    <property type="term" value="C:precatalytic spliceosome"/>
    <property type="evidence" value="ECO:0007669"/>
    <property type="project" value="TreeGrafter"/>
</dbReference>
<feature type="compositionally biased region" description="Polar residues" evidence="8">
    <location>
        <begin position="676"/>
        <end position="690"/>
    </location>
</feature>
<dbReference type="GO" id="GO:0071013">
    <property type="term" value="C:catalytic step 2 spliceosome"/>
    <property type="evidence" value="ECO:0007669"/>
    <property type="project" value="TreeGrafter"/>
</dbReference>
<feature type="coiled-coil region" evidence="7">
    <location>
        <begin position="137"/>
        <end position="182"/>
    </location>
</feature>
<feature type="compositionally biased region" description="Basic and acidic residues" evidence="8">
    <location>
        <begin position="1104"/>
        <end position="1116"/>
    </location>
</feature>
<feature type="compositionally biased region" description="Low complexity" evidence="8">
    <location>
        <begin position="400"/>
        <end position="424"/>
    </location>
</feature>
<accession>A0A8H5GNM4</accession>
<feature type="compositionally biased region" description="Polar residues" evidence="8">
    <location>
        <begin position="379"/>
        <end position="388"/>
    </location>
</feature>
<evidence type="ECO:0000256" key="4">
    <source>
        <dbReference type="ARBA" id="ARBA00022728"/>
    </source>
</evidence>
<name>A0A8H5GNM4_9AGAR</name>
<dbReference type="GO" id="GO:0000974">
    <property type="term" value="C:Prp19 complex"/>
    <property type="evidence" value="ECO:0007669"/>
    <property type="project" value="TreeGrafter"/>
</dbReference>
<organism evidence="9 10">
    <name type="scientific">Tetrapyrgos nigripes</name>
    <dbReference type="NCBI Taxonomy" id="182062"/>
    <lineage>
        <taxon>Eukaryota</taxon>
        <taxon>Fungi</taxon>
        <taxon>Dikarya</taxon>
        <taxon>Basidiomycota</taxon>
        <taxon>Agaricomycotina</taxon>
        <taxon>Agaricomycetes</taxon>
        <taxon>Agaricomycetidae</taxon>
        <taxon>Agaricales</taxon>
        <taxon>Marasmiineae</taxon>
        <taxon>Marasmiaceae</taxon>
        <taxon>Tetrapyrgos</taxon>
    </lineage>
</organism>
<evidence type="ECO:0000256" key="5">
    <source>
        <dbReference type="ARBA" id="ARBA00023187"/>
    </source>
</evidence>
<feature type="compositionally biased region" description="Low complexity" evidence="8">
    <location>
        <begin position="814"/>
        <end position="828"/>
    </location>
</feature>
<evidence type="ECO:0000313" key="9">
    <source>
        <dbReference type="EMBL" id="KAF5368326.1"/>
    </source>
</evidence>
<evidence type="ECO:0000256" key="8">
    <source>
        <dbReference type="SAM" id="MobiDB-lite"/>
    </source>
</evidence>
<feature type="compositionally biased region" description="Basic and acidic residues" evidence="8">
    <location>
        <begin position="797"/>
        <end position="807"/>
    </location>
</feature>
<proteinExistence type="inferred from homology"/>
<feature type="region of interest" description="Disordered" evidence="8">
    <location>
        <begin position="598"/>
        <end position="847"/>
    </location>
</feature>
<feature type="region of interest" description="Disordered" evidence="8">
    <location>
        <begin position="273"/>
        <end position="342"/>
    </location>
</feature>
<feature type="compositionally biased region" description="Basic and acidic residues" evidence="8">
    <location>
        <begin position="609"/>
        <end position="624"/>
    </location>
</feature>
<evidence type="ECO:0000256" key="6">
    <source>
        <dbReference type="ARBA" id="ARBA00023242"/>
    </source>
</evidence>
<feature type="compositionally biased region" description="Low complexity" evidence="8">
    <location>
        <begin position="985"/>
        <end position="1002"/>
    </location>
</feature>
<feature type="region of interest" description="Disordered" evidence="8">
    <location>
        <begin position="1208"/>
        <end position="1273"/>
    </location>
</feature>
<sequence>MADSDSTVPTTEIFDSLPYYDNDLDEDPTLREKVERELARHRKNPTTLHPRVPEAYQLFTKNPLLQAELERVESHQPFPPIDTIRFQLPSPTSAPGTDEEWQASLKNARAQLEHQKIRQTNVSLLQTYGPNAWRIHNYVLEAQAKQIEKALEDLKQLTVEVNRERKNQQERLGKQLNTLETRWTELISSVLQIEMANVALDGEIDKLNKKEAEMAEMNWILYFSPEPSILGQKRTKTSVLADAYGKLEQRTNIHFRTPSSLVSNLKPSNAESLAVSVPDASTSTPNPTPSPTIPSPGALDSKPSPTHSNNDGAPSNTPAASRPVLVQLGSGNPAAPVPQPKRFAHSNINKKFLEKNSSAPTAASSSTSISSKPGATITRPPTQSSSSHPRLITTKLTAAPQSSSSPGPGWSRPSSVTPPVSAPVLNGTPTPAPATNNASTTSVPQLPHAGKVIQPQPRSVAQLSTLKDSAVPSGGVPNKPAWGNVKGTATSFRAESNVQNDFPTAAEVVHGHKPKVPDSKEMEMAEAHKQARMEEADTFRGVHLDPNAHHWDEMEEDDDNFLDGVIEFGDGRQYKIENTQPPASLPIEATPLTSYHEMKPTESVADSEPVSKEDRFADDFDRSWPRTKLSTPSSSNKELNTGGAAISPSSTSPSQHSPVESSRVLFNERSNKLEPYSNNRPNQGSYQINKRGQHSEFHEARGKPFGNGEPSRGSRFGFEKPREGARRESFTSHPATSPRAVHDALPSSTSVPDFRGRRLSNMGPPPVPAHARGGPGGPGLKDRQLPPHLSQLPPSRPNERRTSESHSHPPHVPPTSSRSSSRQPSESSFLHTPATGTRTLPSESPVLGHALASSASLSPEISKLNDLSATELDDARKGVMHSAAERAKQRRQQEEEEREKERERAKHKALLLEQKMAAVTAEKTAVAGEKNETKSLNRPFIQDHNASSFINDAIASAERSKPPVDQSKAAPSRPPPRPSSHETPRVSFSRRLSSASSSHGISVNTSATPSTTAESWRGKPPSARQPPPPAFVTPPLSALDQVQSLAEDPETDLEVVDYSDLAKFVGVTEKTETPAPSEPEEASSIQSASVQSNIRSRRPVASDFFEKDATATETKADAGVWRRSAAKPEPVPSQPSSTLPSREESSAPTKEPSPRNLDQPAPSEIPGSQSTSYFATQRNPRTVTFYKEATISALDDAMSRIKGALDGMQATEKESHPSTTDHLSKRAAAPGSTTLRASPPKDKWVAPALRPRQPPQPQEDFLATSAEPPRSPKPVWNRCTVRLPQVSHPLVTVPRKQLIAFFRPQRHPPPHIWNVLSFVPPVEGMNRRDLSLNSVLFPRPYAYKTKYRYQVSLPKNRIGPAPAPKVPLQSTTPKAPLFGRTSTADGASSWRRIAKSDNTETIVELHTTSRSPPPELEDLSAVANIKPSKVEENNVIMMRARTLPKMPEGSGVAYYRDSRVVAAVPERKPSVSFFAANEPEVTKAQSSSEITLESEPLVSSIPVNLPSQSMSSFIQSSLESAKSSASTGSFGLPSLVKSSKTESKSSGDSPDRVPITPPPHHTAGPWPRSSISLSIKDSPIRGPDPEHLKAVWSQTSNKAGLHPVNSLEGIADDLTALPFIIHDVKSEDGETPPPTTTAPSRMSLHDVTRAFQQVPSSSNLNSHRPTISPPSTTAPVARPTQQLQNFGFSVPNQPANQNVHPAYPYPSPMLSHSPAPGTMYPHHPMAGSPIPSRMQVNGAPTPMYSPVWMPLPNAPTQNSTPGNMMRPMTSQYPPHPQPMAYPSPVLQHMYGMPTNMPNPPPPPPPPSQNNTHTPNRGRNPNMGMNHTHNHPSMMSPAMSHAHAHPVPMQMYAGSPGMMPTHAGRGQGRNDGHGHSNLPPHQSSHHPPPHQPFTSLPGNSFSGVRPTW</sequence>
<keyword evidence="3" id="KW-0507">mRNA processing</keyword>
<feature type="compositionally biased region" description="Basic and acidic residues" evidence="8">
    <location>
        <begin position="717"/>
        <end position="730"/>
    </location>
</feature>
<evidence type="ECO:0000256" key="1">
    <source>
        <dbReference type="ARBA" id="ARBA00004123"/>
    </source>
</evidence>
<evidence type="ECO:0000256" key="2">
    <source>
        <dbReference type="ARBA" id="ARBA00010788"/>
    </source>
</evidence>
<feature type="compositionally biased region" description="Polar residues" evidence="8">
    <location>
        <begin position="1003"/>
        <end position="1014"/>
    </location>
</feature>
<feature type="compositionally biased region" description="Low complexity" evidence="8">
    <location>
        <begin position="433"/>
        <end position="442"/>
    </location>
</feature>
<dbReference type="InterPro" id="IPR008409">
    <property type="entry name" value="SPF27"/>
</dbReference>
<feature type="compositionally biased region" description="Low complexity" evidence="8">
    <location>
        <begin position="647"/>
        <end position="662"/>
    </location>
</feature>
<dbReference type="Pfam" id="PF05700">
    <property type="entry name" value="BCAS2"/>
    <property type="match status" value="1"/>
</dbReference>
<feature type="region of interest" description="Disordered" evidence="8">
    <location>
        <begin position="354"/>
        <end position="445"/>
    </location>
</feature>
<keyword evidence="6" id="KW-0539">Nucleus</keyword>